<proteinExistence type="predicted"/>
<evidence type="ECO:0000313" key="10">
    <source>
        <dbReference type="Proteomes" id="UP000053732"/>
    </source>
</evidence>
<evidence type="ECO:0000256" key="3">
    <source>
        <dbReference type="ARBA" id="ARBA00022692"/>
    </source>
</evidence>
<feature type="compositionally biased region" description="Polar residues" evidence="6">
    <location>
        <begin position="57"/>
        <end position="73"/>
    </location>
</feature>
<keyword evidence="5 7" id="KW-0472">Membrane</keyword>
<dbReference type="PANTHER" id="PTHR34187:SF2">
    <property type="entry name" value="DUF202 DOMAIN-CONTAINING PROTEIN"/>
    <property type="match status" value="1"/>
</dbReference>
<evidence type="ECO:0000259" key="8">
    <source>
        <dbReference type="Pfam" id="PF02656"/>
    </source>
</evidence>
<evidence type="ECO:0000256" key="6">
    <source>
        <dbReference type="SAM" id="MobiDB-lite"/>
    </source>
</evidence>
<evidence type="ECO:0000256" key="2">
    <source>
        <dbReference type="ARBA" id="ARBA00022475"/>
    </source>
</evidence>
<dbReference type="GO" id="GO:0005886">
    <property type="term" value="C:plasma membrane"/>
    <property type="evidence" value="ECO:0007669"/>
    <property type="project" value="UniProtKB-SubCell"/>
</dbReference>
<evidence type="ECO:0000256" key="5">
    <source>
        <dbReference type="ARBA" id="ARBA00023136"/>
    </source>
</evidence>
<dbReference type="EMBL" id="HG793141">
    <property type="protein sequence ID" value="CRL22780.1"/>
    <property type="molecule type" value="Genomic_DNA"/>
</dbReference>
<dbReference type="InterPro" id="IPR003807">
    <property type="entry name" value="DUF202"/>
</dbReference>
<dbReference type="Pfam" id="PF02656">
    <property type="entry name" value="DUF202"/>
    <property type="match status" value="1"/>
</dbReference>
<keyword evidence="3 7" id="KW-0812">Transmembrane</keyword>
<name>A0A0G4P8Z3_PENC3</name>
<reference evidence="9 10" key="1">
    <citation type="journal article" date="2014" name="Nat. Commun.">
        <title>Multiple recent horizontal transfers of a large genomic region in cheese making fungi.</title>
        <authorList>
            <person name="Cheeseman K."/>
            <person name="Ropars J."/>
            <person name="Renault P."/>
            <person name="Dupont J."/>
            <person name="Gouzy J."/>
            <person name="Branca A."/>
            <person name="Abraham A.L."/>
            <person name="Ceppi M."/>
            <person name="Conseiller E."/>
            <person name="Debuchy R."/>
            <person name="Malagnac F."/>
            <person name="Goarin A."/>
            <person name="Silar P."/>
            <person name="Lacoste S."/>
            <person name="Sallet E."/>
            <person name="Bensimon A."/>
            <person name="Giraud T."/>
            <person name="Brygoo Y."/>
        </authorList>
    </citation>
    <scope>NUCLEOTIDE SEQUENCE [LARGE SCALE GENOMIC DNA]</scope>
    <source>
        <strain evidence="10">FM 013</strain>
    </source>
</reference>
<dbReference type="AlphaFoldDB" id="A0A0G4P8Z3"/>
<keyword evidence="4 7" id="KW-1133">Transmembrane helix</keyword>
<accession>A0A0G4P8Z3</accession>
<comment type="subcellular location">
    <subcellularLocation>
        <location evidence="1">Cell membrane</location>
        <topology evidence="1">Multi-pass membrane protein</topology>
    </subcellularLocation>
</comment>
<evidence type="ECO:0000313" key="9">
    <source>
        <dbReference type="EMBL" id="CRL22780.1"/>
    </source>
</evidence>
<dbReference type="InterPro" id="IPR052053">
    <property type="entry name" value="IM_YidH-like"/>
</dbReference>
<evidence type="ECO:0000256" key="7">
    <source>
        <dbReference type="SAM" id="Phobius"/>
    </source>
</evidence>
<feature type="region of interest" description="Disordered" evidence="6">
    <location>
        <begin position="1"/>
        <end position="121"/>
    </location>
</feature>
<feature type="compositionally biased region" description="Low complexity" evidence="6">
    <location>
        <begin position="36"/>
        <end position="49"/>
    </location>
</feature>
<feature type="transmembrane region" description="Helical" evidence="7">
    <location>
        <begin position="227"/>
        <end position="244"/>
    </location>
</feature>
<keyword evidence="10" id="KW-1185">Reference proteome</keyword>
<feature type="compositionally biased region" description="Polar residues" evidence="6">
    <location>
        <begin position="81"/>
        <end position="121"/>
    </location>
</feature>
<feature type="transmembrane region" description="Helical" evidence="7">
    <location>
        <begin position="265"/>
        <end position="286"/>
    </location>
</feature>
<keyword evidence="2" id="KW-1003">Cell membrane</keyword>
<organism evidence="9 10">
    <name type="scientific">Penicillium camemberti (strain FM 013)</name>
    <dbReference type="NCBI Taxonomy" id="1429867"/>
    <lineage>
        <taxon>Eukaryota</taxon>
        <taxon>Fungi</taxon>
        <taxon>Dikarya</taxon>
        <taxon>Ascomycota</taxon>
        <taxon>Pezizomycotina</taxon>
        <taxon>Eurotiomycetes</taxon>
        <taxon>Eurotiomycetidae</taxon>
        <taxon>Eurotiales</taxon>
        <taxon>Aspergillaceae</taxon>
        <taxon>Penicillium</taxon>
    </lineage>
</organism>
<evidence type="ECO:0000256" key="1">
    <source>
        <dbReference type="ARBA" id="ARBA00004651"/>
    </source>
</evidence>
<feature type="domain" description="DUF202" evidence="8">
    <location>
        <begin position="143"/>
        <end position="250"/>
    </location>
</feature>
<dbReference type="Proteomes" id="UP000053732">
    <property type="component" value="Unassembled WGS sequence"/>
</dbReference>
<protein>
    <recommendedName>
        <fullName evidence="8">DUF202 domain-containing protein</fullName>
    </recommendedName>
</protein>
<sequence>MNTFDSPAPPPTGPRTSGGVKNNHSSSRSPTDSALSSSFGSTRSHSSSSSRKHARSQNPVQTSSQSTESTPINTAGPAGRNYQSTGQAAASQLKDSQLNNANRDNDSQPTNQDSASEHQQSWYSQFADRYGSLELENKGSVARDHLALERTFLAWMRTSLAFASIGIAVTQLFRLNSASSTKTNYFDPASNSYTGILPPHLASSDYDSAAFHVSSASARLRSVGKPLGSTFIGVSILILVVGFHRYFQSQYWIIRGKFPASRGSVALTAFVAASLIIATLAVILAVSPGAVET</sequence>
<gene>
    <name evidence="9" type="ORF">PCAMFM013_S008g000209</name>
</gene>
<feature type="compositionally biased region" description="Polar residues" evidence="6">
    <location>
        <begin position="19"/>
        <end position="35"/>
    </location>
</feature>
<evidence type="ECO:0000256" key="4">
    <source>
        <dbReference type="ARBA" id="ARBA00022989"/>
    </source>
</evidence>
<dbReference type="PANTHER" id="PTHR34187">
    <property type="entry name" value="FGR18P"/>
    <property type="match status" value="1"/>
</dbReference>